<dbReference type="PROSITE" id="PS50887">
    <property type="entry name" value="GGDEF"/>
    <property type="match status" value="1"/>
</dbReference>
<dbReference type="Proteomes" id="UP000095658">
    <property type="component" value="Unassembled WGS sequence"/>
</dbReference>
<sequence length="221" mass="25248">MKYTGRIITAMLVFIINCSYISYYFVVNGHVEIIEKIGLPVMVSIAWWFGKQYDRAKFFSEKDPLTEVYNRRFVYKSFSKMASKSKKVNSKINTLLIDINNFKKINDTYGHEEGDSVLKAVSRTLLANQNKSEIIARWGGDEFVIVSPSGVYKDQAKIIEEIEFAVRKELGKCPEITPDLGIAIGMAVYPDEARTLNELISIADSHMYKVKQKNQKPKTLI</sequence>
<evidence type="ECO:0000259" key="2">
    <source>
        <dbReference type="PROSITE" id="PS50887"/>
    </source>
</evidence>
<dbReference type="RefSeq" id="WP_069937915.1">
    <property type="nucleotide sequence ID" value="NZ_MAMP01000015.1"/>
</dbReference>
<gene>
    <name evidence="3" type="ORF">BA724_17570</name>
</gene>
<dbReference type="PANTHER" id="PTHR45138:SF9">
    <property type="entry name" value="DIGUANYLATE CYCLASE DGCM-RELATED"/>
    <property type="match status" value="1"/>
</dbReference>
<evidence type="ECO:0000256" key="1">
    <source>
        <dbReference type="SAM" id="Phobius"/>
    </source>
</evidence>
<organism evidence="3 4">
    <name type="scientific">Domibacillus iocasae</name>
    <dbReference type="NCBI Taxonomy" id="1714016"/>
    <lineage>
        <taxon>Bacteria</taxon>
        <taxon>Bacillati</taxon>
        <taxon>Bacillota</taxon>
        <taxon>Bacilli</taxon>
        <taxon>Bacillales</taxon>
        <taxon>Bacillaceae</taxon>
        <taxon>Domibacillus</taxon>
    </lineage>
</organism>
<feature type="transmembrane region" description="Helical" evidence="1">
    <location>
        <begin position="7"/>
        <end position="27"/>
    </location>
</feature>
<dbReference type="NCBIfam" id="TIGR00254">
    <property type="entry name" value="GGDEF"/>
    <property type="match status" value="1"/>
</dbReference>
<name>A0A1E7DQZ3_9BACI</name>
<reference evidence="3 4" key="1">
    <citation type="submission" date="2016-06" db="EMBL/GenBank/DDBJ databases">
        <title>Domibacillus iocasae genome sequencing.</title>
        <authorList>
            <person name="Verma A."/>
            <person name="Pal Y."/>
            <person name="Ojha A.K."/>
            <person name="Krishnamurthi S."/>
        </authorList>
    </citation>
    <scope>NUCLEOTIDE SEQUENCE [LARGE SCALE GENOMIC DNA]</scope>
    <source>
        <strain evidence="3 4">DSM 29979</strain>
    </source>
</reference>
<keyword evidence="1" id="KW-0812">Transmembrane</keyword>
<dbReference type="AlphaFoldDB" id="A0A1E7DQZ3"/>
<comment type="caution">
    <text evidence="3">The sequence shown here is derived from an EMBL/GenBank/DDBJ whole genome shotgun (WGS) entry which is preliminary data.</text>
</comment>
<dbReference type="STRING" id="1714016.BA724_17570"/>
<dbReference type="InterPro" id="IPR000160">
    <property type="entry name" value="GGDEF_dom"/>
</dbReference>
<evidence type="ECO:0000313" key="4">
    <source>
        <dbReference type="Proteomes" id="UP000095658"/>
    </source>
</evidence>
<keyword evidence="4" id="KW-1185">Reference proteome</keyword>
<dbReference type="InterPro" id="IPR050469">
    <property type="entry name" value="Diguanylate_Cyclase"/>
</dbReference>
<dbReference type="Gene3D" id="3.30.70.270">
    <property type="match status" value="1"/>
</dbReference>
<dbReference type="OrthoDB" id="9759607at2"/>
<dbReference type="Pfam" id="PF00990">
    <property type="entry name" value="GGDEF"/>
    <property type="match status" value="1"/>
</dbReference>
<dbReference type="InterPro" id="IPR043128">
    <property type="entry name" value="Rev_trsase/Diguanyl_cyclase"/>
</dbReference>
<evidence type="ECO:0000313" key="3">
    <source>
        <dbReference type="EMBL" id="OES45459.1"/>
    </source>
</evidence>
<protein>
    <recommendedName>
        <fullName evidence="2">GGDEF domain-containing protein</fullName>
    </recommendedName>
</protein>
<dbReference type="GO" id="GO:0005886">
    <property type="term" value="C:plasma membrane"/>
    <property type="evidence" value="ECO:0007669"/>
    <property type="project" value="TreeGrafter"/>
</dbReference>
<dbReference type="SUPFAM" id="SSF55073">
    <property type="entry name" value="Nucleotide cyclase"/>
    <property type="match status" value="1"/>
</dbReference>
<dbReference type="InterPro" id="IPR029787">
    <property type="entry name" value="Nucleotide_cyclase"/>
</dbReference>
<dbReference type="EMBL" id="MAMP01000015">
    <property type="protein sequence ID" value="OES45459.1"/>
    <property type="molecule type" value="Genomic_DNA"/>
</dbReference>
<dbReference type="PANTHER" id="PTHR45138">
    <property type="entry name" value="REGULATORY COMPONENTS OF SENSORY TRANSDUCTION SYSTEM"/>
    <property type="match status" value="1"/>
</dbReference>
<feature type="domain" description="GGDEF" evidence="2">
    <location>
        <begin position="90"/>
        <end position="221"/>
    </location>
</feature>
<dbReference type="GO" id="GO:0052621">
    <property type="term" value="F:diguanylate cyclase activity"/>
    <property type="evidence" value="ECO:0007669"/>
    <property type="project" value="TreeGrafter"/>
</dbReference>
<dbReference type="CDD" id="cd01949">
    <property type="entry name" value="GGDEF"/>
    <property type="match status" value="1"/>
</dbReference>
<dbReference type="SMART" id="SM00267">
    <property type="entry name" value="GGDEF"/>
    <property type="match status" value="1"/>
</dbReference>
<dbReference type="GO" id="GO:1902201">
    <property type="term" value="P:negative regulation of bacterial-type flagellum-dependent cell motility"/>
    <property type="evidence" value="ECO:0007669"/>
    <property type="project" value="TreeGrafter"/>
</dbReference>
<proteinExistence type="predicted"/>
<dbReference type="GO" id="GO:0043709">
    <property type="term" value="P:cell adhesion involved in single-species biofilm formation"/>
    <property type="evidence" value="ECO:0007669"/>
    <property type="project" value="TreeGrafter"/>
</dbReference>
<accession>A0A1E7DQZ3</accession>
<keyword evidence="1" id="KW-0472">Membrane</keyword>
<keyword evidence="1" id="KW-1133">Transmembrane helix</keyword>